<sequence length="112" mass="12431">MKGDEHFCSAPANIELIKDEAERTHKALLDPINLKSEIASLVEARSTTKQGQAVMLFTIVTIISLPLSFFISHFSQNVSELTGDENNPKSWDLWRIKAPVRVVAIIMALLVA</sequence>
<dbReference type="Pfam" id="PF01544">
    <property type="entry name" value="CorA"/>
    <property type="match status" value="1"/>
</dbReference>
<evidence type="ECO:0000256" key="4">
    <source>
        <dbReference type="ARBA" id="ARBA00023136"/>
    </source>
</evidence>
<feature type="transmembrane region" description="Helical" evidence="5">
    <location>
        <begin position="53"/>
        <end position="74"/>
    </location>
</feature>
<dbReference type="GO" id="GO:0016020">
    <property type="term" value="C:membrane"/>
    <property type="evidence" value="ECO:0007669"/>
    <property type="project" value="UniProtKB-SubCell"/>
</dbReference>
<keyword evidence="2 5" id="KW-0812">Transmembrane</keyword>
<comment type="caution">
    <text evidence="6">The sequence shown here is derived from an EMBL/GenBank/DDBJ whole genome shotgun (WGS) entry which is preliminary data.</text>
</comment>
<dbReference type="Gene3D" id="1.20.58.340">
    <property type="entry name" value="Magnesium transport protein CorA, transmembrane region"/>
    <property type="match status" value="1"/>
</dbReference>
<evidence type="ECO:0000256" key="5">
    <source>
        <dbReference type="SAM" id="Phobius"/>
    </source>
</evidence>
<dbReference type="AlphaFoldDB" id="A0A9P5BZV4"/>
<dbReference type="InterPro" id="IPR002523">
    <property type="entry name" value="MgTranspt_CorA/ZnTranspt_ZntB"/>
</dbReference>
<organism evidence="6 7">
    <name type="scientific">Didymella heteroderae</name>
    <dbReference type="NCBI Taxonomy" id="1769908"/>
    <lineage>
        <taxon>Eukaryota</taxon>
        <taxon>Fungi</taxon>
        <taxon>Dikarya</taxon>
        <taxon>Ascomycota</taxon>
        <taxon>Pezizomycotina</taxon>
        <taxon>Dothideomycetes</taxon>
        <taxon>Pleosporomycetidae</taxon>
        <taxon>Pleosporales</taxon>
        <taxon>Pleosporineae</taxon>
        <taxon>Didymellaceae</taxon>
        <taxon>Didymella</taxon>
    </lineage>
</organism>
<evidence type="ECO:0000256" key="1">
    <source>
        <dbReference type="ARBA" id="ARBA00004141"/>
    </source>
</evidence>
<evidence type="ECO:0000256" key="2">
    <source>
        <dbReference type="ARBA" id="ARBA00022692"/>
    </source>
</evidence>
<dbReference type="SUPFAM" id="SSF144083">
    <property type="entry name" value="Magnesium transport protein CorA, transmembrane region"/>
    <property type="match status" value="1"/>
</dbReference>
<accession>A0A9P5BZV4</accession>
<protein>
    <submittedName>
        <fullName evidence="6">Uncharacterized protein</fullName>
    </submittedName>
</protein>
<proteinExistence type="predicted"/>
<name>A0A9P5BZV4_9PLEO</name>
<keyword evidence="3 5" id="KW-1133">Transmembrane helix</keyword>
<keyword evidence="4 5" id="KW-0472">Membrane</keyword>
<dbReference type="OrthoDB" id="341259at2759"/>
<comment type="subcellular location">
    <subcellularLocation>
        <location evidence="1">Membrane</location>
        <topology evidence="1">Multi-pass membrane protein</topology>
    </subcellularLocation>
</comment>
<evidence type="ECO:0000313" key="7">
    <source>
        <dbReference type="Proteomes" id="UP000758155"/>
    </source>
</evidence>
<gene>
    <name evidence="6" type="ORF">E8E12_007287</name>
</gene>
<dbReference type="InterPro" id="IPR045863">
    <property type="entry name" value="CorA_TM1_TM2"/>
</dbReference>
<keyword evidence="7" id="KW-1185">Reference proteome</keyword>
<dbReference type="Proteomes" id="UP000758155">
    <property type="component" value="Unassembled WGS sequence"/>
</dbReference>
<evidence type="ECO:0000256" key="3">
    <source>
        <dbReference type="ARBA" id="ARBA00022989"/>
    </source>
</evidence>
<dbReference type="EMBL" id="SWKV01000042">
    <property type="protein sequence ID" value="KAF3037518.1"/>
    <property type="molecule type" value="Genomic_DNA"/>
</dbReference>
<evidence type="ECO:0000313" key="6">
    <source>
        <dbReference type="EMBL" id="KAF3037518.1"/>
    </source>
</evidence>
<reference evidence="6" key="1">
    <citation type="submission" date="2019-04" db="EMBL/GenBank/DDBJ databases">
        <title>Sequencing of skin fungus with MAO and IRED activity.</title>
        <authorList>
            <person name="Marsaioli A.J."/>
            <person name="Bonatto J.M.C."/>
            <person name="Reis Junior O."/>
        </authorList>
    </citation>
    <scope>NUCLEOTIDE SEQUENCE</scope>
    <source>
        <strain evidence="6">28M1</strain>
    </source>
</reference>
<dbReference type="GO" id="GO:0046873">
    <property type="term" value="F:metal ion transmembrane transporter activity"/>
    <property type="evidence" value="ECO:0007669"/>
    <property type="project" value="InterPro"/>
</dbReference>